<dbReference type="GO" id="GO:0010181">
    <property type="term" value="F:FMN binding"/>
    <property type="evidence" value="ECO:0007669"/>
    <property type="project" value="InterPro"/>
</dbReference>
<proteinExistence type="predicted"/>
<dbReference type="InterPro" id="IPR002563">
    <property type="entry name" value="Flavin_Rdtase-like_dom"/>
</dbReference>
<protein>
    <submittedName>
        <fullName evidence="3">4-hydroxyphenylacetate 3-monooxygenase</fullName>
    </submittedName>
</protein>
<evidence type="ECO:0000259" key="2">
    <source>
        <dbReference type="SMART" id="SM00903"/>
    </source>
</evidence>
<evidence type="ECO:0000313" key="3">
    <source>
        <dbReference type="EMBL" id="OAP48658.1"/>
    </source>
</evidence>
<dbReference type="GO" id="GO:0042602">
    <property type="term" value="F:riboflavin reductase (NADPH) activity"/>
    <property type="evidence" value="ECO:0007669"/>
    <property type="project" value="TreeGrafter"/>
</dbReference>
<comment type="caution">
    <text evidence="3">The sequence shown here is derived from an EMBL/GenBank/DDBJ whole genome shotgun (WGS) entry which is preliminary data.</text>
</comment>
<dbReference type="OrthoDB" id="9789254at2"/>
<dbReference type="SUPFAM" id="SSF50475">
    <property type="entry name" value="FMN-binding split barrel"/>
    <property type="match status" value="1"/>
</dbReference>
<dbReference type="GO" id="GO:0004497">
    <property type="term" value="F:monooxygenase activity"/>
    <property type="evidence" value="ECO:0007669"/>
    <property type="project" value="UniProtKB-KW"/>
</dbReference>
<dbReference type="SMART" id="SM00903">
    <property type="entry name" value="Flavin_Reduct"/>
    <property type="match status" value="1"/>
</dbReference>
<dbReference type="AlphaFoldDB" id="A0A178YMD3"/>
<evidence type="ECO:0000313" key="4">
    <source>
        <dbReference type="Proteomes" id="UP000078507"/>
    </source>
</evidence>
<dbReference type="Proteomes" id="UP000078507">
    <property type="component" value="Unassembled WGS sequence"/>
</dbReference>
<dbReference type="InterPro" id="IPR050268">
    <property type="entry name" value="NADH-dep_flavin_reductase"/>
</dbReference>
<dbReference type="PANTHER" id="PTHR30466">
    <property type="entry name" value="FLAVIN REDUCTASE"/>
    <property type="match status" value="1"/>
</dbReference>
<sequence>MYVRDSVPERDVLEKTRLDPIVYRDAMSRMSSHVQLITAVDGAERRGVTITASCSVSDDPPTVLACLNAANRRNDIFTRGGGFALNLLGSRHLGLAHAFSGRDQLDMDRRFALGRWTQLTTGAPILTDALVALDCRLVEARVMATHLILFGEVVDVQIGERQQPLIYVDRGYRTL</sequence>
<dbReference type="Gene3D" id="2.30.110.10">
    <property type="entry name" value="Electron Transport, Fmn-binding Protein, Chain A"/>
    <property type="match status" value="1"/>
</dbReference>
<dbReference type="EMBL" id="LNQB01000060">
    <property type="protein sequence ID" value="OAP48658.1"/>
    <property type="molecule type" value="Genomic_DNA"/>
</dbReference>
<dbReference type="PANTHER" id="PTHR30466:SF1">
    <property type="entry name" value="FMN REDUCTASE (NADH) RUTF"/>
    <property type="match status" value="1"/>
</dbReference>
<name>A0A178YMD3_SINSA</name>
<gene>
    <name evidence="3" type="ORF">ATB98_00575</name>
</gene>
<keyword evidence="3" id="KW-0503">Monooxygenase</keyword>
<dbReference type="Pfam" id="PF01613">
    <property type="entry name" value="Flavin_Reduct"/>
    <property type="match status" value="1"/>
</dbReference>
<feature type="domain" description="Flavin reductase like" evidence="2">
    <location>
        <begin position="27"/>
        <end position="174"/>
    </location>
</feature>
<dbReference type="GO" id="GO:0006208">
    <property type="term" value="P:pyrimidine nucleobase catabolic process"/>
    <property type="evidence" value="ECO:0007669"/>
    <property type="project" value="TreeGrafter"/>
</dbReference>
<dbReference type="InterPro" id="IPR012349">
    <property type="entry name" value="Split_barrel_FMN-bd"/>
</dbReference>
<reference evidence="3 4" key="1">
    <citation type="submission" date="2015-11" db="EMBL/GenBank/DDBJ databases">
        <title>Ensifer anhuiense sp. nov., an effective nitrogen fixation bacterium with Glycine soja.</title>
        <authorList>
            <person name="Yan H."/>
            <person name="Chen W."/>
        </authorList>
    </citation>
    <scope>NUCLEOTIDE SEQUENCE [LARGE SCALE GENOMIC DNA]</scope>
    <source>
        <strain evidence="3 4">LMG 7837</strain>
    </source>
</reference>
<keyword evidence="4" id="KW-1185">Reference proteome</keyword>
<organism evidence="3 4">
    <name type="scientific">Sinorhizobium saheli</name>
    <dbReference type="NCBI Taxonomy" id="36856"/>
    <lineage>
        <taxon>Bacteria</taxon>
        <taxon>Pseudomonadati</taxon>
        <taxon>Pseudomonadota</taxon>
        <taxon>Alphaproteobacteria</taxon>
        <taxon>Hyphomicrobiales</taxon>
        <taxon>Rhizobiaceae</taxon>
        <taxon>Sinorhizobium/Ensifer group</taxon>
        <taxon>Sinorhizobium</taxon>
    </lineage>
</organism>
<keyword evidence="1" id="KW-0560">Oxidoreductase</keyword>
<accession>A0A178YMD3</accession>
<dbReference type="RefSeq" id="WP_066870427.1">
    <property type="nucleotide sequence ID" value="NZ_LNQB01000060.1"/>
</dbReference>
<dbReference type="STRING" id="36856.ATB98_00575"/>
<evidence type="ECO:0000256" key="1">
    <source>
        <dbReference type="ARBA" id="ARBA00023002"/>
    </source>
</evidence>